<evidence type="ECO:0000313" key="1">
    <source>
        <dbReference type="EMBL" id="GBM01680.1"/>
    </source>
</evidence>
<dbReference type="Pfam" id="PF03564">
    <property type="entry name" value="DUF1759"/>
    <property type="match status" value="1"/>
</dbReference>
<dbReference type="EMBL" id="BGPR01000172">
    <property type="protein sequence ID" value="GBM01680.1"/>
    <property type="molecule type" value="Genomic_DNA"/>
</dbReference>
<dbReference type="Proteomes" id="UP000499080">
    <property type="component" value="Unassembled WGS sequence"/>
</dbReference>
<proteinExistence type="predicted"/>
<gene>
    <name evidence="1" type="ORF">AVEN_271933_1</name>
</gene>
<comment type="caution">
    <text evidence="1">The sequence shown here is derived from an EMBL/GenBank/DDBJ whole genome shotgun (WGS) entry which is preliminary data.</text>
</comment>
<organism evidence="1 2">
    <name type="scientific">Araneus ventricosus</name>
    <name type="common">Orbweaver spider</name>
    <name type="synonym">Epeira ventricosa</name>
    <dbReference type="NCBI Taxonomy" id="182803"/>
    <lineage>
        <taxon>Eukaryota</taxon>
        <taxon>Metazoa</taxon>
        <taxon>Ecdysozoa</taxon>
        <taxon>Arthropoda</taxon>
        <taxon>Chelicerata</taxon>
        <taxon>Arachnida</taxon>
        <taxon>Araneae</taxon>
        <taxon>Araneomorphae</taxon>
        <taxon>Entelegynae</taxon>
        <taxon>Araneoidea</taxon>
        <taxon>Araneidae</taxon>
        <taxon>Araneus</taxon>
    </lineage>
</organism>
<name>A0A4Y2CBS6_ARAVE</name>
<accession>A0A4Y2CBS6</accession>
<sequence length="112" mass="13007">MRRKKRQEDERRLQHELELAKLLAFWSQFEHIHKDAYTAPENKFQYLVQATLSGSRAREVVESFPPTGADYEKAVESLKSRFGKEHILVGFSSKLNTAIKLLHSYKTAKIVC</sequence>
<evidence type="ECO:0000313" key="2">
    <source>
        <dbReference type="Proteomes" id="UP000499080"/>
    </source>
</evidence>
<dbReference type="OrthoDB" id="5869984at2759"/>
<keyword evidence="2" id="KW-1185">Reference proteome</keyword>
<dbReference type="AlphaFoldDB" id="A0A4Y2CBS6"/>
<dbReference type="InterPro" id="IPR005312">
    <property type="entry name" value="DUF1759"/>
</dbReference>
<protein>
    <submittedName>
        <fullName evidence="1">Uncharacterized protein</fullName>
    </submittedName>
</protein>
<reference evidence="1 2" key="1">
    <citation type="journal article" date="2019" name="Sci. Rep.">
        <title>Orb-weaving spider Araneus ventricosus genome elucidates the spidroin gene catalogue.</title>
        <authorList>
            <person name="Kono N."/>
            <person name="Nakamura H."/>
            <person name="Ohtoshi R."/>
            <person name="Moran D.A.P."/>
            <person name="Shinohara A."/>
            <person name="Yoshida Y."/>
            <person name="Fujiwara M."/>
            <person name="Mori M."/>
            <person name="Tomita M."/>
            <person name="Arakawa K."/>
        </authorList>
    </citation>
    <scope>NUCLEOTIDE SEQUENCE [LARGE SCALE GENOMIC DNA]</scope>
</reference>